<proteinExistence type="predicted"/>
<reference evidence="1 2" key="1">
    <citation type="submission" date="2019-05" db="EMBL/GenBank/DDBJ databases">
        <title>Another draft genome of Portunus trituberculatus and its Hox gene families provides insights of decapod evolution.</title>
        <authorList>
            <person name="Jeong J.-H."/>
            <person name="Song I."/>
            <person name="Kim S."/>
            <person name="Choi T."/>
            <person name="Kim D."/>
            <person name="Ryu S."/>
            <person name="Kim W."/>
        </authorList>
    </citation>
    <scope>NUCLEOTIDE SEQUENCE [LARGE SCALE GENOMIC DNA]</scope>
    <source>
        <tissue evidence="1">Muscle</tissue>
    </source>
</reference>
<keyword evidence="2" id="KW-1185">Reference proteome</keyword>
<comment type="caution">
    <text evidence="1">The sequence shown here is derived from an EMBL/GenBank/DDBJ whole genome shotgun (WGS) entry which is preliminary data.</text>
</comment>
<evidence type="ECO:0000313" key="1">
    <source>
        <dbReference type="EMBL" id="MPC30198.1"/>
    </source>
</evidence>
<dbReference type="AlphaFoldDB" id="A0A5B7E8V1"/>
<organism evidence="1 2">
    <name type="scientific">Portunus trituberculatus</name>
    <name type="common">Swimming crab</name>
    <name type="synonym">Neptunus trituberculatus</name>
    <dbReference type="NCBI Taxonomy" id="210409"/>
    <lineage>
        <taxon>Eukaryota</taxon>
        <taxon>Metazoa</taxon>
        <taxon>Ecdysozoa</taxon>
        <taxon>Arthropoda</taxon>
        <taxon>Crustacea</taxon>
        <taxon>Multicrustacea</taxon>
        <taxon>Malacostraca</taxon>
        <taxon>Eumalacostraca</taxon>
        <taxon>Eucarida</taxon>
        <taxon>Decapoda</taxon>
        <taxon>Pleocyemata</taxon>
        <taxon>Brachyura</taxon>
        <taxon>Eubrachyura</taxon>
        <taxon>Portunoidea</taxon>
        <taxon>Portunidae</taxon>
        <taxon>Portuninae</taxon>
        <taxon>Portunus</taxon>
    </lineage>
</organism>
<evidence type="ECO:0000313" key="2">
    <source>
        <dbReference type="Proteomes" id="UP000324222"/>
    </source>
</evidence>
<dbReference type="EMBL" id="VSRR010002211">
    <property type="protein sequence ID" value="MPC30198.1"/>
    <property type="molecule type" value="Genomic_DNA"/>
</dbReference>
<protein>
    <submittedName>
        <fullName evidence="1">Uncharacterized protein</fullName>
    </submittedName>
</protein>
<name>A0A5B7E8V1_PORTR</name>
<dbReference type="Proteomes" id="UP000324222">
    <property type="component" value="Unassembled WGS sequence"/>
</dbReference>
<sequence>MVREQVKECIRVGTTPHDPLTTWCSSRVTIIATWGVLWCANPRSSGGSRRRGDECLGKDTLVAAHTGLGGRWGAGAVTRDCTVTVGGRCGGCVEL</sequence>
<accession>A0A5B7E8V1</accession>
<gene>
    <name evidence="1" type="ORF">E2C01_023458</name>
</gene>